<dbReference type="InterPro" id="IPR013083">
    <property type="entry name" value="Znf_RING/FYVE/PHD"/>
</dbReference>
<dbReference type="SMART" id="SM00744">
    <property type="entry name" value="RINGv"/>
    <property type="match status" value="1"/>
</dbReference>
<evidence type="ECO:0000256" key="6">
    <source>
        <dbReference type="ARBA" id="ARBA00022989"/>
    </source>
</evidence>
<organism evidence="10 11">
    <name type="scientific">Periconia digitata</name>
    <dbReference type="NCBI Taxonomy" id="1303443"/>
    <lineage>
        <taxon>Eukaryota</taxon>
        <taxon>Fungi</taxon>
        <taxon>Dikarya</taxon>
        <taxon>Ascomycota</taxon>
        <taxon>Pezizomycotina</taxon>
        <taxon>Dothideomycetes</taxon>
        <taxon>Pleosporomycetidae</taxon>
        <taxon>Pleosporales</taxon>
        <taxon>Massarineae</taxon>
        <taxon>Periconiaceae</taxon>
        <taxon>Periconia</taxon>
    </lineage>
</organism>
<evidence type="ECO:0000256" key="3">
    <source>
        <dbReference type="ARBA" id="ARBA00022723"/>
    </source>
</evidence>
<dbReference type="PANTHER" id="PTHR46283">
    <property type="entry name" value="E3 UBIQUITIN-PROTEIN LIGASE MARCH5"/>
    <property type="match status" value="1"/>
</dbReference>
<dbReference type="EMBL" id="CAOQHR010000010">
    <property type="protein sequence ID" value="CAI6340449.1"/>
    <property type="molecule type" value="Genomic_DNA"/>
</dbReference>
<evidence type="ECO:0000313" key="11">
    <source>
        <dbReference type="Proteomes" id="UP001152607"/>
    </source>
</evidence>
<evidence type="ECO:0000256" key="2">
    <source>
        <dbReference type="ARBA" id="ARBA00022692"/>
    </source>
</evidence>
<sequence>MASLPPQRPASSQRRPASPPADSSHRPEQIQRTNSLSTSVDSQTLLLNSPPSYSSPNPVNAAQDKTHTQAPSSQPPQSDDDEPRRCWICFTDETEDEDDTSEWRSPCPCVLVAHERCLLDWVADMEQPSARRRAGENAGKILCPQCKNEIRLERPRSLAVDAVRLADRLSNNLLFPGLIFVVGAATYTGLALAGEHTIYQIFGPEDGAHILAPLYQPPAPEDSSALTRVINHVRHNWRLDVGLPVIPAVLIASRTTIADSVLPFLPLVFFASSSAGGDDLLQLSWPPSAAFTVAALPYLRGIYNTYYQRVWAPHEQRWLKEVQPRAGTEDEQAANHEHDHNDAILDALADGEDDDDDADEGDNVDMNFEIDFEILGDWNNNGGDHPPAPPPADLPAAQPPVGQHGPEHHPVENNDNNDADQEAAAPAPQIPLNPNNEPRQPNHEPRRQRVRRERVIGFSPLSLADTVLGALLFPSIAAAVGEALKHALPKSWVTPPSFGKPTGFLQNRWGRSILGGCLFVGVKDAVMLYVRWRILQNHRQRRVLDYDGGKGKGKGKGGKQAVRV</sequence>
<feature type="compositionally biased region" description="Low complexity" evidence="8">
    <location>
        <begin position="45"/>
        <end position="60"/>
    </location>
</feature>
<feature type="domain" description="RING-CH-type" evidence="9">
    <location>
        <begin position="78"/>
        <end position="153"/>
    </location>
</feature>
<reference evidence="10" key="1">
    <citation type="submission" date="2023-01" db="EMBL/GenBank/DDBJ databases">
        <authorList>
            <person name="Van Ghelder C."/>
            <person name="Rancurel C."/>
        </authorList>
    </citation>
    <scope>NUCLEOTIDE SEQUENCE</scope>
    <source>
        <strain evidence="10">CNCM I-4278</strain>
    </source>
</reference>
<feature type="compositionally biased region" description="Low complexity" evidence="8">
    <location>
        <begin position="1"/>
        <end position="22"/>
    </location>
</feature>
<keyword evidence="7" id="KW-0472">Membrane</keyword>
<name>A0A9W4URD3_9PLEO</name>
<evidence type="ECO:0000313" key="10">
    <source>
        <dbReference type="EMBL" id="CAI6340449.1"/>
    </source>
</evidence>
<dbReference type="OrthoDB" id="5817083at2759"/>
<keyword evidence="2" id="KW-0812">Transmembrane</keyword>
<dbReference type="GO" id="GO:0016020">
    <property type="term" value="C:membrane"/>
    <property type="evidence" value="ECO:0007669"/>
    <property type="project" value="UniProtKB-SubCell"/>
</dbReference>
<proteinExistence type="predicted"/>
<dbReference type="AlphaFoldDB" id="A0A9W4URD3"/>
<keyword evidence="4" id="KW-0863">Zinc-finger</keyword>
<comment type="caution">
    <text evidence="10">The sequence shown here is derived from an EMBL/GenBank/DDBJ whole genome shotgun (WGS) entry which is preliminary data.</text>
</comment>
<feature type="compositionally biased region" description="Polar residues" evidence="8">
    <location>
        <begin position="30"/>
        <end position="44"/>
    </location>
</feature>
<comment type="subcellular location">
    <subcellularLocation>
        <location evidence="1">Membrane</location>
        <topology evidence="1">Multi-pass membrane protein</topology>
    </subcellularLocation>
</comment>
<dbReference type="InterPro" id="IPR011016">
    <property type="entry name" value="Znf_RING-CH"/>
</dbReference>
<accession>A0A9W4URD3</accession>
<keyword evidence="3" id="KW-0479">Metal-binding</keyword>
<dbReference type="PROSITE" id="PS51292">
    <property type="entry name" value="ZF_RING_CH"/>
    <property type="match status" value="1"/>
</dbReference>
<keyword evidence="6" id="KW-1133">Transmembrane helix</keyword>
<feature type="compositionally biased region" description="Polar residues" evidence="8">
    <location>
        <begin position="68"/>
        <end position="77"/>
    </location>
</feature>
<keyword evidence="11" id="KW-1185">Reference proteome</keyword>
<evidence type="ECO:0000259" key="9">
    <source>
        <dbReference type="PROSITE" id="PS51292"/>
    </source>
</evidence>
<evidence type="ECO:0000256" key="8">
    <source>
        <dbReference type="SAM" id="MobiDB-lite"/>
    </source>
</evidence>
<feature type="region of interest" description="Disordered" evidence="8">
    <location>
        <begin position="1"/>
        <end position="84"/>
    </location>
</feature>
<evidence type="ECO:0000256" key="1">
    <source>
        <dbReference type="ARBA" id="ARBA00004141"/>
    </source>
</evidence>
<evidence type="ECO:0000256" key="7">
    <source>
        <dbReference type="ARBA" id="ARBA00023136"/>
    </source>
</evidence>
<feature type="region of interest" description="Disordered" evidence="8">
    <location>
        <begin position="375"/>
        <end position="451"/>
    </location>
</feature>
<protein>
    <recommendedName>
        <fullName evidence="9">RING-CH-type domain-containing protein</fullName>
    </recommendedName>
</protein>
<gene>
    <name evidence="10" type="ORF">PDIGIT_LOCUS13625</name>
</gene>
<evidence type="ECO:0000256" key="5">
    <source>
        <dbReference type="ARBA" id="ARBA00022833"/>
    </source>
</evidence>
<dbReference type="Proteomes" id="UP001152607">
    <property type="component" value="Unassembled WGS sequence"/>
</dbReference>
<evidence type="ECO:0000256" key="4">
    <source>
        <dbReference type="ARBA" id="ARBA00022771"/>
    </source>
</evidence>
<dbReference type="SUPFAM" id="SSF57850">
    <property type="entry name" value="RING/U-box"/>
    <property type="match status" value="1"/>
</dbReference>
<dbReference type="GO" id="GO:0008270">
    <property type="term" value="F:zinc ion binding"/>
    <property type="evidence" value="ECO:0007669"/>
    <property type="project" value="UniProtKB-KW"/>
</dbReference>
<dbReference type="Gene3D" id="3.30.40.10">
    <property type="entry name" value="Zinc/RING finger domain, C3HC4 (zinc finger)"/>
    <property type="match status" value="1"/>
</dbReference>
<keyword evidence="5" id="KW-0862">Zinc</keyword>